<gene>
    <name evidence="2" type="ORF">KIH39_20290</name>
</gene>
<evidence type="ECO:0000256" key="1">
    <source>
        <dbReference type="SAM" id="SignalP"/>
    </source>
</evidence>
<evidence type="ECO:0008006" key="4">
    <source>
        <dbReference type="Google" id="ProtNLM"/>
    </source>
</evidence>
<name>A0A8E6EUB2_9BACT</name>
<evidence type="ECO:0000313" key="3">
    <source>
        <dbReference type="Proteomes" id="UP000676194"/>
    </source>
</evidence>
<protein>
    <recommendedName>
        <fullName evidence="4">Hepcidin</fullName>
    </recommendedName>
</protein>
<feature type="signal peptide" evidence="1">
    <location>
        <begin position="1"/>
        <end position="24"/>
    </location>
</feature>
<dbReference type="Proteomes" id="UP000676194">
    <property type="component" value="Chromosome"/>
</dbReference>
<feature type="chain" id="PRO_5034659955" description="Hepcidin" evidence="1">
    <location>
        <begin position="25"/>
        <end position="74"/>
    </location>
</feature>
<dbReference type="KEGG" id="tsph:KIH39_20290"/>
<organism evidence="2 3">
    <name type="scientific">Telmatocola sphagniphila</name>
    <dbReference type="NCBI Taxonomy" id="1123043"/>
    <lineage>
        <taxon>Bacteria</taxon>
        <taxon>Pseudomonadati</taxon>
        <taxon>Planctomycetota</taxon>
        <taxon>Planctomycetia</taxon>
        <taxon>Gemmatales</taxon>
        <taxon>Gemmataceae</taxon>
    </lineage>
</organism>
<accession>A0A8E6EUB2</accession>
<proteinExistence type="predicted"/>
<keyword evidence="1" id="KW-0732">Signal</keyword>
<dbReference type="RefSeq" id="WP_213495046.1">
    <property type="nucleotide sequence ID" value="NZ_CP074694.1"/>
</dbReference>
<dbReference type="AlphaFoldDB" id="A0A8E6EUB2"/>
<evidence type="ECO:0000313" key="2">
    <source>
        <dbReference type="EMBL" id="QVL31165.1"/>
    </source>
</evidence>
<sequence length="74" mass="7847">MKKILLVIPVLAVLCGITVLASQADTGTLVSTPAVSQSSAAVTPVVKQESDSPVVVMQDWQETGKKPIRSRFKP</sequence>
<dbReference type="EMBL" id="CP074694">
    <property type="protein sequence ID" value="QVL31165.1"/>
    <property type="molecule type" value="Genomic_DNA"/>
</dbReference>
<reference evidence="2" key="1">
    <citation type="submission" date="2021-05" db="EMBL/GenBank/DDBJ databases">
        <title>Complete genome sequence of the cellulolytic planctomycete Telmatocola sphagniphila SP2T and characterization of the first cellulase from planctomycetes.</title>
        <authorList>
            <person name="Rakitin A.L."/>
            <person name="Beletsky A.V."/>
            <person name="Naumoff D.G."/>
            <person name="Kulichevskaya I.S."/>
            <person name="Mardanov A.V."/>
            <person name="Ravin N.V."/>
            <person name="Dedysh S.N."/>
        </authorList>
    </citation>
    <scope>NUCLEOTIDE SEQUENCE</scope>
    <source>
        <strain evidence="2">SP2T</strain>
    </source>
</reference>
<keyword evidence="3" id="KW-1185">Reference proteome</keyword>